<dbReference type="EMBL" id="WNKS01000002">
    <property type="protein sequence ID" value="MTV30056.1"/>
    <property type="molecule type" value="Genomic_DNA"/>
</dbReference>
<feature type="domain" description="Thioesterase" evidence="3">
    <location>
        <begin position="23"/>
        <end position="105"/>
    </location>
</feature>
<dbReference type="PANTHER" id="PTHR31793">
    <property type="entry name" value="4-HYDROXYBENZOYL-COA THIOESTERASE FAMILY MEMBER"/>
    <property type="match status" value="1"/>
</dbReference>
<dbReference type="RefSeq" id="WP_155444715.1">
    <property type="nucleotide sequence ID" value="NZ_JAOQNR010000002.1"/>
</dbReference>
<keyword evidence="2" id="KW-0378">Hydrolase</keyword>
<dbReference type="PIRSF" id="PIRSF003230">
    <property type="entry name" value="YbgC"/>
    <property type="match status" value="1"/>
</dbReference>
<dbReference type="PROSITE" id="PS01328">
    <property type="entry name" value="4HBCOA_THIOESTERASE"/>
    <property type="match status" value="1"/>
</dbReference>
<dbReference type="Proteomes" id="UP000439113">
    <property type="component" value="Unassembled WGS sequence"/>
</dbReference>
<dbReference type="OrthoDB" id="9808429at2"/>
<dbReference type="InterPro" id="IPR029069">
    <property type="entry name" value="HotDog_dom_sf"/>
</dbReference>
<dbReference type="InterPro" id="IPR008272">
    <property type="entry name" value="HB-CoA_thioesterase_AS"/>
</dbReference>
<dbReference type="GO" id="GO:0047617">
    <property type="term" value="F:fatty acyl-CoA hydrolase activity"/>
    <property type="evidence" value="ECO:0007669"/>
    <property type="project" value="TreeGrafter"/>
</dbReference>
<reference evidence="4 5" key="1">
    <citation type="submission" date="2019-11" db="EMBL/GenBank/DDBJ databases">
        <title>Whole-genome sequence of a Rhodoblastus acidophilus DSM 142.</title>
        <authorList>
            <person name="Kyndt J.A."/>
            <person name="Meyer T.E."/>
        </authorList>
    </citation>
    <scope>NUCLEOTIDE SEQUENCE [LARGE SCALE GENOMIC DNA]</scope>
    <source>
        <strain evidence="4 5">DSM 142</strain>
    </source>
</reference>
<evidence type="ECO:0000259" key="3">
    <source>
        <dbReference type="Pfam" id="PF03061"/>
    </source>
</evidence>
<sequence length="136" mass="15460">MSEQTPPHLFSIRVYYEDTDFSGIVYHANYLRFIERARTEMLRDADLHQGEIHAGGKVFFVVARMSIEFLRPARMDDLLAVETRVLKLTAATLELDQRVKKGDEILFTAKVLIAAVSGGRACRIPREVREKLSPPA</sequence>
<dbReference type="Pfam" id="PF03061">
    <property type="entry name" value="4HBT"/>
    <property type="match status" value="1"/>
</dbReference>
<evidence type="ECO:0000313" key="5">
    <source>
        <dbReference type="Proteomes" id="UP000439113"/>
    </source>
</evidence>
<gene>
    <name evidence="4" type="primary">ybgC</name>
    <name evidence="4" type="ORF">GJ654_03500</name>
</gene>
<dbReference type="InterPro" id="IPR006684">
    <property type="entry name" value="YbgC/YbaW"/>
</dbReference>
<dbReference type="InterPro" id="IPR014166">
    <property type="entry name" value="Tol-Pal_acyl-CoA_thioesterase"/>
</dbReference>
<dbReference type="Gene3D" id="3.10.129.10">
    <property type="entry name" value="Hotdog Thioesterase"/>
    <property type="match status" value="1"/>
</dbReference>
<comment type="similarity">
    <text evidence="1">Belongs to the 4-hydroxybenzoyl-CoA thioesterase family.</text>
</comment>
<dbReference type="NCBIfam" id="TIGR02799">
    <property type="entry name" value="thio_ybgC"/>
    <property type="match status" value="1"/>
</dbReference>
<accession>A0A6N8DJM8</accession>
<evidence type="ECO:0000256" key="1">
    <source>
        <dbReference type="ARBA" id="ARBA00005953"/>
    </source>
</evidence>
<proteinExistence type="inferred from homology"/>
<organism evidence="4 5">
    <name type="scientific">Rhodoblastus acidophilus</name>
    <name type="common">Rhodopseudomonas acidophila</name>
    <dbReference type="NCBI Taxonomy" id="1074"/>
    <lineage>
        <taxon>Bacteria</taxon>
        <taxon>Pseudomonadati</taxon>
        <taxon>Pseudomonadota</taxon>
        <taxon>Alphaproteobacteria</taxon>
        <taxon>Hyphomicrobiales</taxon>
        <taxon>Rhodoblastaceae</taxon>
        <taxon>Rhodoblastus</taxon>
    </lineage>
</organism>
<dbReference type="InterPro" id="IPR006683">
    <property type="entry name" value="Thioestr_dom"/>
</dbReference>
<evidence type="ECO:0000256" key="2">
    <source>
        <dbReference type="ARBA" id="ARBA00022801"/>
    </source>
</evidence>
<dbReference type="SUPFAM" id="SSF54637">
    <property type="entry name" value="Thioesterase/thiol ester dehydrase-isomerase"/>
    <property type="match status" value="1"/>
</dbReference>
<name>A0A6N8DJM8_RHOAC</name>
<dbReference type="InterPro" id="IPR050563">
    <property type="entry name" value="4-hydroxybenzoyl-CoA_TE"/>
</dbReference>
<comment type="caution">
    <text evidence="4">The sequence shown here is derived from an EMBL/GenBank/DDBJ whole genome shotgun (WGS) entry which is preliminary data.</text>
</comment>
<dbReference type="AlphaFoldDB" id="A0A6N8DJM8"/>
<dbReference type="FunFam" id="3.10.129.10:FF:000004">
    <property type="entry name" value="Tol-pal system-associated acyl-CoA thioesterase"/>
    <property type="match status" value="1"/>
</dbReference>
<evidence type="ECO:0000313" key="4">
    <source>
        <dbReference type="EMBL" id="MTV30056.1"/>
    </source>
</evidence>
<dbReference type="CDD" id="cd00586">
    <property type="entry name" value="4HBT"/>
    <property type="match status" value="1"/>
</dbReference>
<protein>
    <submittedName>
        <fullName evidence="4">Tol-pal system-associated acyl-CoA thioesterase</fullName>
    </submittedName>
</protein>
<dbReference type="NCBIfam" id="TIGR00051">
    <property type="entry name" value="YbgC/FadM family acyl-CoA thioesterase"/>
    <property type="match status" value="1"/>
</dbReference>
<dbReference type="PANTHER" id="PTHR31793:SF37">
    <property type="entry name" value="ACYL-COA THIOESTER HYDROLASE YBGC"/>
    <property type="match status" value="1"/>
</dbReference>